<protein>
    <submittedName>
        <fullName evidence="1">Uncharacterized protein</fullName>
    </submittedName>
</protein>
<organism evidence="1">
    <name type="scientific">Picea sitchensis</name>
    <name type="common">Sitka spruce</name>
    <name type="synonym">Pinus sitchensis</name>
    <dbReference type="NCBI Taxonomy" id="3332"/>
    <lineage>
        <taxon>Eukaryota</taxon>
        <taxon>Viridiplantae</taxon>
        <taxon>Streptophyta</taxon>
        <taxon>Embryophyta</taxon>
        <taxon>Tracheophyta</taxon>
        <taxon>Spermatophyta</taxon>
        <taxon>Pinopsida</taxon>
        <taxon>Pinidae</taxon>
        <taxon>Conifers I</taxon>
        <taxon>Pinales</taxon>
        <taxon>Pinaceae</taxon>
        <taxon>Picea</taxon>
    </lineage>
</organism>
<evidence type="ECO:0000313" key="1">
    <source>
        <dbReference type="EMBL" id="ADE77089.1"/>
    </source>
</evidence>
<proteinExistence type="evidence at transcript level"/>
<dbReference type="EMBL" id="BT123790">
    <property type="protein sequence ID" value="ADE77089.1"/>
    <property type="molecule type" value="mRNA"/>
</dbReference>
<reference evidence="1" key="1">
    <citation type="submission" date="2010-04" db="EMBL/GenBank/DDBJ databases">
        <authorList>
            <person name="Reid K.E."/>
            <person name="Liao N."/>
            <person name="Chan S."/>
            <person name="Docking R."/>
            <person name="Taylor G."/>
            <person name="Moore R."/>
            <person name="Mayo M."/>
            <person name="Munro S."/>
            <person name="King J."/>
            <person name="Yanchuk A."/>
            <person name="Holt R."/>
            <person name="Jones S."/>
            <person name="Marra M."/>
            <person name="Ritland C.E."/>
            <person name="Ritland K."/>
            <person name="Bohlmann J."/>
        </authorList>
    </citation>
    <scope>NUCLEOTIDE SEQUENCE</scope>
    <source>
        <tissue evidence="1">Bud</tissue>
    </source>
</reference>
<name>D5AC20_PICSI</name>
<accession>D5AC20</accession>
<dbReference type="AlphaFoldDB" id="D5AC20"/>
<sequence length="53" mass="5834">MRSKRSPIHNNVVVSIAMKPLICSLKFACVRCTIFCCCSCGESNCTQDPAYCT</sequence>